<keyword evidence="2" id="KW-1185">Reference proteome</keyword>
<sequence>MVEGHGVVGQKSTTFTSIVLCLQGLFGPLRHLTLYLRPQAAPLSHNPSLTAANRFPGGN</sequence>
<dbReference type="AlphaFoldDB" id="A0AAV5KU27"/>
<evidence type="ECO:0000313" key="2">
    <source>
        <dbReference type="Proteomes" id="UP001054252"/>
    </source>
</evidence>
<comment type="caution">
    <text evidence="1">The sequence shown here is derived from an EMBL/GenBank/DDBJ whole genome shotgun (WGS) entry which is preliminary data.</text>
</comment>
<protein>
    <submittedName>
        <fullName evidence="1">Uncharacterized protein</fullName>
    </submittedName>
</protein>
<accession>A0AAV5KU27</accession>
<proteinExistence type="predicted"/>
<dbReference type="Proteomes" id="UP001054252">
    <property type="component" value="Unassembled WGS sequence"/>
</dbReference>
<dbReference type="EMBL" id="BPVZ01000078">
    <property type="protein sequence ID" value="GKV28165.1"/>
    <property type="molecule type" value="Genomic_DNA"/>
</dbReference>
<reference evidence="1 2" key="1">
    <citation type="journal article" date="2021" name="Commun. Biol.">
        <title>The genome of Shorea leprosula (Dipterocarpaceae) highlights the ecological relevance of drought in aseasonal tropical rainforests.</title>
        <authorList>
            <person name="Ng K.K.S."/>
            <person name="Kobayashi M.J."/>
            <person name="Fawcett J.A."/>
            <person name="Hatakeyama M."/>
            <person name="Paape T."/>
            <person name="Ng C.H."/>
            <person name="Ang C.C."/>
            <person name="Tnah L.H."/>
            <person name="Lee C.T."/>
            <person name="Nishiyama T."/>
            <person name="Sese J."/>
            <person name="O'Brien M.J."/>
            <person name="Copetti D."/>
            <person name="Mohd Noor M.I."/>
            <person name="Ong R.C."/>
            <person name="Putra M."/>
            <person name="Sireger I.Z."/>
            <person name="Indrioko S."/>
            <person name="Kosugi Y."/>
            <person name="Izuno A."/>
            <person name="Isagi Y."/>
            <person name="Lee S.L."/>
            <person name="Shimizu K.K."/>
        </authorList>
    </citation>
    <scope>NUCLEOTIDE SEQUENCE [LARGE SCALE GENOMIC DNA]</scope>
    <source>
        <strain evidence="1">214</strain>
    </source>
</reference>
<organism evidence="1 2">
    <name type="scientific">Rubroshorea leprosula</name>
    <dbReference type="NCBI Taxonomy" id="152421"/>
    <lineage>
        <taxon>Eukaryota</taxon>
        <taxon>Viridiplantae</taxon>
        <taxon>Streptophyta</taxon>
        <taxon>Embryophyta</taxon>
        <taxon>Tracheophyta</taxon>
        <taxon>Spermatophyta</taxon>
        <taxon>Magnoliopsida</taxon>
        <taxon>eudicotyledons</taxon>
        <taxon>Gunneridae</taxon>
        <taxon>Pentapetalae</taxon>
        <taxon>rosids</taxon>
        <taxon>malvids</taxon>
        <taxon>Malvales</taxon>
        <taxon>Dipterocarpaceae</taxon>
        <taxon>Rubroshorea</taxon>
    </lineage>
</organism>
<evidence type="ECO:0000313" key="1">
    <source>
        <dbReference type="EMBL" id="GKV28165.1"/>
    </source>
</evidence>
<gene>
    <name evidence="1" type="ORF">SLEP1_g37251</name>
</gene>
<name>A0AAV5KU27_9ROSI</name>